<dbReference type="GO" id="GO:0051537">
    <property type="term" value="F:2 iron, 2 sulfur cluster binding"/>
    <property type="evidence" value="ECO:0007669"/>
    <property type="project" value="UniProtKB-KW"/>
</dbReference>
<evidence type="ECO:0000256" key="3">
    <source>
        <dbReference type="ARBA" id="ARBA00023004"/>
    </source>
</evidence>
<dbReference type="Proteomes" id="UP000184391">
    <property type="component" value="Unassembled WGS sequence"/>
</dbReference>
<evidence type="ECO:0000313" key="6">
    <source>
        <dbReference type="EMBL" id="SHN56000.1"/>
    </source>
</evidence>
<dbReference type="InterPro" id="IPR017941">
    <property type="entry name" value="Rieske_2Fe-2S"/>
</dbReference>
<keyword evidence="6" id="KW-0223">Dioxygenase</keyword>
<keyword evidence="6" id="KW-0560">Oxidoreductase</keyword>
<dbReference type="SUPFAM" id="SSF50022">
    <property type="entry name" value="ISP domain"/>
    <property type="match status" value="1"/>
</dbReference>
<feature type="domain" description="Rieske" evidence="5">
    <location>
        <begin position="5"/>
        <end position="110"/>
    </location>
</feature>
<gene>
    <name evidence="6" type="ORF">SAMN02745193_01402</name>
</gene>
<dbReference type="OrthoDB" id="9800167at2"/>
<evidence type="ECO:0000256" key="2">
    <source>
        <dbReference type="ARBA" id="ARBA00022723"/>
    </source>
</evidence>
<accession>A0A1M7SBW4</accession>
<sequence>MPELIKLCALADIAEGTARGFAPEGGARDTMFVVRKDGQLHGYRNSCPHIPGAAMAWRKDAYLSHDGEYIVCAGHGARFAIGDGQCLFGACLGQSLTPVELTVKAGSIWASSQDSPPR</sequence>
<dbReference type="Gene3D" id="2.102.10.10">
    <property type="entry name" value="Rieske [2Fe-2S] iron-sulphur domain"/>
    <property type="match status" value="1"/>
</dbReference>
<organism evidence="6 7">
    <name type="scientific">Erythrobacter sanguineus</name>
    <dbReference type="NCBI Taxonomy" id="198312"/>
    <lineage>
        <taxon>Bacteria</taxon>
        <taxon>Pseudomonadati</taxon>
        <taxon>Pseudomonadota</taxon>
        <taxon>Alphaproteobacteria</taxon>
        <taxon>Sphingomonadales</taxon>
        <taxon>Erythrobacteraceae</taxon>
        <taxon>Erythrobacter/Porphyrobacter group</taxon>
        <taxon>Erythrobacter</taxon>
    </lineage>
</organism>
<dbReference type="PANTHER" id="PTHR40261">
    <property type="match status" value="1"/>
</dbReference>
<protein>
    <submittedName>
        <fullName evidence="6">Ferredoxin subunit of nitrite reductase or a ring-hydroxylating dioxygenase</fullName>
    </submittedName>
</protein>
<keyword evidence="7" id="KW-1185">Reference proteome</keyword>
<name>A0A1M7SBW4_9SPHN</name>
<keyword evidence="4" id="KW-0411">Iron-sulfur</keyword>
<evidence type="ECO:0000256" key="4">
    <source>
        <dbReference type="ARBA" id="ARBA00023014"/>
    </source>
</evidence>
<dbReference type="GO" id="GO:0051213">
    <property type="term" value="F:dioxygenase activity"/>
    <property type="evidence" value="ECO:0007669"/>
    <property type="project" value="UniProtKB-KW"/>
</dbReference>
<dbReference type="EMBL" id="FRDF01000007">
    <property type="protein sequence ID" value="SHN56000.1"/>
    <property type="molecule type" value="Genomic_DNA"/>
</dbReference>
<dbReference type="PANTHER" id="PTHR40261:SF1">
    <property type="entry name" value="RIESKE DOMAIN-CONTAINING PROTEIN"/>
    <property type="match status" value="1"/>
</dbReference>
<evidence type="ECO:0000313" key="7">
    <source>
        <dbReference type="Proteomes" id="UP000184391"/>
    </source>
</evidence>
<evidence type="ECO:0000259" key="5">
    <source>
        <dbReference type="PROSITE" id="PS51296"/>
    </source>
</evidence>
<dbReference type="STRING" id="198312.SAMN02745193_01402"/>
<keyword evidence="3" id="KW-0408">Iron</keyword>
<dbReference type="PROSITE" id="PS51296">
    <property type="entry name" value="RIESKE"/>
    <property type="match status" value="1"/>
</dbReference>
<keyword evidence="2" id="KW-0479">Metal-binding</keyword>
<dbReference type="GO" id="GO:0046872">
    <property type="term" value="F:metal ion binding"/>
    <property type="evidence" value="ECO:0007669"/>
    <property type="project" value="UniProtKB-KW"/>
</dbReference>
<keyword evidence="1" id="KW-0001">2Fe-2S</keyword>
<dbReference type="AlphaFoldDB" id="A0A1M7SBW4"/>
<proteinExistence type="predicted"/>
<evidence type="ECO:0000256" key="1">
    <source>
        <dbReference type="ARBA" id="ARBA00022714"/>
    </source>
</evidence>
<reference evidence="7" key="1">
    <citation type="submission" date="2016-12" db="EMBL/GenBank/DDBJ databases">
        <authorList>
            <person name="Varghese N."/>
            <person name="Submissions S."/>
        </authorList>
    </citation>
    <scope>NUCLEOTIDE SEQUENCE [LARGE SCALE GENOMIC DNA]</scope>
    <source>
        <strain evidence="7">DSM 11032</strain>
    </source>
</reference>
<dbReference type="InterPro" id="IPR036922">
    <property type="entry name" value="Rieske_2Fe-2S_sf"/>
</dbReference>
<dbReference type="Pfam" id="PF00355">
    <property type="entry name" value="Rieske"/>
    <property type="match status" value="1"/>
</dbReference>
<dbReference type="CDD" id="cd03467">
    <property type="entry name" value="Rieske"/>
    <property type="match status" value="1"/>
</dbReference>